<evidence type="ECO:0000256" key="6">
    <source>
        <dbReference type="ARBA" id="ARBA00047884"/>
    </source>
</evidence>
<sequence>MKIIILGAGVAGVASAYYLNRAGHDVTVIDRQAGVADETSYANAGQLSFGYTTPWAAPSIPLKALKWLGKAHSPLLIKPDGSLFQLKWLAQMTANCTAAAYARNQSRMMRISEYSCALFAELDATEKLDYEQRSGGTLHLFRDKNLFDLHQKSMGVLDSFNVPYQTLDADGVLQFEPALAHIKHEIAGGFELPNDRTGDCRIFTQKLAKLCQERGVQFQFNCAIHDFQLSGSRVNAVRTSAGDLTADVFLCALGSFSRPILQKLGLDLPIYPIKGYSLTIPIHNADNAPQSTVLDERYKVALTRFNQRIRVGGMAELSGYELQRPPVHRETLSMVAQQLFPHAGDIAQAEYWSGLRPVTPDSTPIVGRTRLDNLFTNTGHGTLGWTMSLGSAKIVADLIDHDRADVKFDDLNMMRYAC</sequence>
<evidence type="ECO:0000313" key="8">
    <source>
        <dbReference type="EMBL" id="SOD72240.1"/>
    </source>
</evidence>
<dbReference type="GO" id="GO:0005737">
    <property type="term" value="C:cytoplasm"/>
    <property type="evidence" value="ECO:0007669"/>
    <property type="project" value="TreeGrafter"/>
</dbReference>
<dbReference type="SUPFAM" id="SSF54373">
    <property type="entry name" value="FAD-linked reductases, C-terminal domain"/>
    <property type="match status" value="1"/>
</dbReference>
<dbReference type="FunFam" id="3.50.50.60:FF:000020">
    <property type="entry name" value="D-amino acid dehydrogenase"/>
    <property type="match status" value="1"/>
</dbReference>
<dbReference type="EMBL" id="OCNF01000030">
    <property type="protein sequence ID" value="SOD72240.1"/>
    <property type="molecule type" value="Genomic_DNA"/>
</dbReference>
<dbReference type="Gene3D" id="3.50.50.60">
    <property type="entry name" value="FAD/NAD(P)-binding domain"/>
    <property type="match status" value="2"/>
</dbReference>
<keyword evidence="9" id="KW-1185">Reference proteome</keyword>
<comment type="catalytic activity">
    <reaction evidence="6">
        <text>a D-alpha-amino acid + A + H2O = a 2-oxocarboxylate + AH2 + NH4(+)</text>
        <dbReference type="Rhea" id="RHEA:18125"/>
        <dbReference type="ChEBI" id="CHEBI:13193"/>
        <dbReference type="ChEBI" id="CHEBI:15377"/>
        <dbReference type="ChEBI" id="CHEBI:17499"/>
        <dbReference type="ChEBI" id="CHEBI:28938"/>
        <dbReference type="ChEBI" id="CHEBI:35179"/>
        <dbReference type="ChEBI" id="CHEBI:59871"/>
    </reaction>
</comment>
<dbReference type="InterPro" id="IPR006076">
    <property type="entry name" value="FAD-dep_OxRdtase"/>
</dbReference>
<dbReference type="Pfam" id="PF01266">
    <property type="entry name" value="DAO"/>
    <property type="match status" value="1"/>
</dbReference>
<protein>
    <submittedName>
        <fullName evidence="8">D-amino-acid dehydrogenase</fullName>
    </submittedName>
</protein>
<dbReference type="GO" id="GO:0008718">
    <property type="term" value="F:D-amino-acid dehydrogenase activity"/>
    <property type="evidence" value="ECO:0007669"/>
    <property type="project" value="TreeGrafter"/>
</dbReference>
<dbReference type="NCBIfam" id="NF001933">
    <property type="entry name" value="PRK00711.1"/>
    <property type="match status" value="1"/>
</dbReference>
<evidence type="ECO:0000256" key="2">
    <source>
        <dbReference type="ARBA" id="ARBA00009410"/>
    </source>
</evidence>
<accession>A0A286EMR3</accession>
<dbReference type="GO" id="GO:0005886">
    <property type="term" value="C:plasma membrane"/>
    <property type="evidence" value="ECO:0007669"/>
    <property type="project" value="TreeGrafter"/>
</dbReference>
<evidence type="ECO:0000256" key="3">
    <source>
        <dbReference type="ARBA" id="ARBA00022630"/>
    </source>
</evidence>
<dbReference type="Proteomes" id="UP000219669">
    <property type="component" value="Unassembled WGS sequence"/>
</dbReference>
<proteinExistence type="inferred from homology"/>
<dbReference type="PANTHER" id="PTHR13847">
    <property type="entry name" value="SARCOSINE DEHYDROGENASE-RELATED"/>
    <property type="match status" value="1"/>
</dbReference>
<dbReference type="AlphaFoldDB" id="A0A286EMR3"/>
<dbReference type="OrthoDB" id="18526at2"/>
<keyword evidence="5" id="KW-0560">Oxidoreductase</keyword>
<dbReference type="SUPFAM" id="SSF51905">
    <property type="entry name" value="FAD/NAD(P)-binding domain"/>
    <property type="match status" value="1"/>
</dbReference>
<evidence type="ECO:0000259" key="7">
    <source>
        <dbReference type="Pfam" id="PF01266"/>
    </source>
</evidence>
<evidence type="ECO:0000256" key="1">
    <source>
        <dbReference type="ARBA" id="ARBA00001974"/>
    </source>
</evidence>
<reference evidence="8 9" key="1">
    <citation type="submission" date="2017-09" db="EMBL/GenBank/DDBJ databases">
        <authorList>
            <person name="Ehlers B."/>
            <person name="Leendertz F.H."/>
        </authorList>
    </citation>
    <scope>NUCLEOTIDE SEQUENCE [LARGE SCALE GENOMIC DNA]</scope>
    <source>
        <strain evidence="8 9">DSM 16848</strain>
    </source>
</reference>
<dbReference type="PANTHER" id="PTHR13847:SF280">
    <property type="entry name" value="D-AMINO ACID DEHYDROGENASE"/>
    <property type="match status" value="1"/>
</dbReference>
<dbReference type="InterPro" id="IPR036188">
    <property type="entry name" value="FAD/NAD-bd_sf"/>
</dbReference>
<keyword evidence="3" id="KW-0285">Flavoprotein</keyword>
<evidence type="ECO:0000313" key="9">
    <source>
        <dbReference type="Proteomes" id="UP000219669"/>
    </source>
</evidence>
<evidence type="ECO:0000256" key="5">
    <source>
        <dbReference type="ARBA" id="ARBA00023002"/>
    </source>
</evidence>
<organism evidence="8 9">
    <name type="scientific">Alysiella filiformis DSM 16848</name>
    <dbReference type="NCBI Taxonomy" id="1120981"/>
    <lineage>
        <taxon>Bacteria</taxon>
        <taxon>Pseudomonadati</taxon>
        <taxon>Pseudomonadota</taxon>
        <taxon>Betaproteobacteria</taxon>
        <taxon>Neisseriales</taxon>
        <taxon>Neisseriaceae</taxon>
        <taxon>Alysiella</taxon>
    </lineage>
</organism>
<dbReference type="GO" id="GO:0055130">
    <property type="term" value="P:D-alanine catabolic process"/>
    <property type="evidence" value="ECO:0007669"/>
    <property type="project" value="TreeGrafter"/>
</dbReference>
<comment type="cofactor">
    <cofactor evidence="1">
        <name>FAD</name>
        <dbReference type="ChEBI" id="CHEBI:57692"/>
    </cofactor>
</comment>
<gene>
    <name evidence="8" type="ORF">SAMN02746062_02194</name>
</gene>
<dbReference type="Gene3D" id="3.30.9.10">
    <property type="entry name" value="D-Amino Acid Oxidase, subunit A, domain 2"/>
    <property type="match status" value="1"/>
</dbReference>
<evidence type="ECO:0000256" key="4">
    <source>
        <dbReference type="ARBA" id="ARBA00022827"/>
    </source>
</evidence>
<keyword evidence="4" id="KW-0274">FAD</keyword>
<feature type="domain" description="FAD dependent oxidoreductase" evidence="7">
    <location>
        <begin position="2"/>
        <end position="398"/>
    </location>
</feature>
<dbReference type="RefSeq" id="WP_097115141.1">
    <property type="nucleotide sequence ID" value="NZ_CP083931.1"/>
</dbReference>
<name>A0A286EMR3_9NEIS</name>
<comment type="similarity">
    <text evidence="2">Belongs to the DadA oxidoreductase family.</text>
</comment>